<keyword evidence="2" id="KW-1185">Reference proteome</keyword>
<comment type="caution">
    <text evidence="1">The sequence shown here is derived from an EMBL/GenBank/DDBJ whole genome shotgun (WGS) entry which is preliminary data.</text>
</comment>
<evidence type="ECO:0000313" key="2">
    <source>
        <dbReference type="Proteomes" id="UP001189429"/>
    </source>
</evidence>
<dbReference type="InterPro" id="IPR007263">
    <property type="entry name" value="DCC1-like"/>
</dbReference>
<protein>
    <recommendedName>
        <fullName evidence="3">DUF393 domain-containing protein</fullName>
    </recommendedName>
</protein>
<proteinExistence type="predicted"/>
<accession>A0ABN9TCS9</accession>
<dbReference type="Proteomes" id="UP001189429">
    <property type="component" value="Unassembled WGS sequence"/>
</dbReference>
<dbReference type="PANTHER" id="PTHR33639:SF2">
    <property type="entry name" value="DUF393 DOMAIN-CONTAINING PROTEIN"/>
    <property type="match status" value="1"/>
</dbReference>
<dbReference type="Pfam" id="PF04134">
    <property type="entry name" value="DCC1-like"/>
    <property type="match status" value="1"/>
</dbReference>
<organism evidence="1 2">
    <name type="scientific">Prorocentrum cordatum</name>
    <dbReference type="NCBI Taxonomy" id="2364126"/>
    <lineage>
        <taxon>Eukaryota</taxon>
        <taxon>Sar</taxon>
        <taxon>Alveolata</taxon>
        <taxon>Dinophyceae</taxon>
        <taxon>Prorocentrales</taxon>
        <taxon>Prorocentraceae</taxon>
        <taxon>Prorocentrum</taxon>
    </lineage>
</organism>
<evidence type="ECO:0000313" key="1">
    <source>
        <dbReference type="EMBL" id="CAK0843537.1"/>
    </source>
</evidence>
<dbReference type="InterPro" id="IPR052927">
    <property type="entry name" value="DCC_oxidoreductase"/>
</dbReference>
<sequence length="253" mass="27638">MFVLPALFTPEDSRPVVLFDGECNLCNWGVNYLMDHDRCSEDARGNLRVAALQSAVGQLMLRRLPPEKLARARSSENGQYKSIVVICSQAAYVGSDAVLFIAKTALRGPLRWLGVAGGALPRRLRDPAYSFVSSRRQRWFGKAPDCRVWDDNFDTRFLSDEVLVGGGTAPSADAANLVPGAEVRVVSAEPVVVKHLKRYPTGVCLQGLVGRVVETLQAKGGDRPYDIVVKFKHPSSFQAHLSSSELALVPMNA</sequence>
<name>A0ABN9TCS9_9DINO</name>
<gene>
    <name evidence="1" type="ORF">PCOR1329_LOCUS37856</name>
</gene>
<dbReference type="EMBL" id="CAUYUJ010014586">
    <property type="protein sequence ID" value="CAK0843537.1"/>
    <property type="molecule type" value="Genomic_DNA"/>
</dbReference>
<evidence type="ECO:0008006" key="3">
    <source>
        <dbReference type="Google" id="ProtNLM"/>
    </source>
</evidence>
<reference evidence="1" key="1">
    <citation type="submission" date="2023-10" db="EMBL/GenBank/DDBJ databases">
        <authorList>
            <person name="Chen Y."/>
            <person name="Shah S."/>
            <person name="Dougan E. K."/>
            <person name="Thang M."/>
            <person name="Chan C."/>
        </authorList>
    </citation>
    <scope>NUCLEOTIDE SEQUENCE [LARGE SCALE GENOMIC DNA]</scope>
</reference>
<dbReference type="PANTHER" id="PTHR33639">
    <property type="entry name" value="THIOL-DISULFIDE OXIDOREDUCTASE DCC"/>
    <property type="match status" value="1"/>
</dbReference>